<sequence length="131" mass="15181">MKNIKVNADKLNRDIYLLTVEEPEILNELLKDEGYNPEQLEKNGITAVKKMLFQQTVALKKAQNNNLYTKALELFEGTKETTREAILGLLIQRSPQLQFNNLDKMDEHDLKDILNETDLLDLMHKIEKGEL</sequence>
<evidence type="ECO:0000313" key="3">
    <source>
        <dbReference type="Proteomes" id="UP000028712"/>
    </source>
</evidence>
<comment type="caution">
    <text evidence="1">The sequence shown here is derived from an EMBL/GenBank/DDBJ whole genome shotgun (WGS) entry which is preliminary data.</text>
</comment>
<dbReference type="Proteomes" id="UP000198424">
    <property type="component" value="Unassembled WGS sequence"/>
</dbReference>
<evidence type="ECO:0000313" key="4">
    <source>
        <dbReference type="Proteomes" id="UP000198424"/>
    </source>
</evidence>
<dbReference type="AlphaFoldDB" id="A0A086AJS7"/>
<dbReference type="STRING" id="991.IW20_09235"/>
<dbReference type="EMBL" id="MUGY01000002">
    <property type="protein sequence ID" value="OXA97734.1"/>
    <property type="molecule type" value="Genomic_DNA"/>
</dbReference>
<organism evidence="1 3">
    <name type="scientific">Flavobacterium hydatis</name>
    <name type="common">Cytophaga aquatilis</name>
    <dbReference type="NCBI Taxonomy" id="991"/>
    <lineage>
        <taxon>Bacteria</taxon>
        <taxon>Pseudomonadati</taxon>
        <taxon>Bacteroidota</taxon>
        <taxon>Flavobacteriia</taxon>
        <taxon>Flavobacteriales</taxon>
        <taxon>Flavobacteriaceae</taxon>
        <taxon>Flavobacterium</taxon>
    </lineage>
</organism>
<reference evidence="1 3" key="1">
    <citation type="submission" date="2014-07" db="EMBL/GenBank/DDBJ databases">
        <title>Genome of Flavobacterium hydatis DSM 2063.</title>
        <authorList>
            <person name="Pipes S.E."/>
            <person name="Stropko S.J."/>
            <person name="Newman J.D."/>
        </authorList>
    </citation>
    <scope>NUCLEOTIDE SEQUENCE [LARGE SCALE GENOMIC DNA]</scope>
    <source>
        <strain evidence="1 3">DSM 2063</strain>
    </source>
</reference>
<protein>
    <submittedName>
        <fullName evidence="1">Uncharacterized protein</fullName>
    </submittedName>
</protein>
<dbReference type="OrthoDB" id="1373694at2"/>
<keyword evidence="4" id="KW-1185">Reference proteome</keyword>
<dbReference type="RefSeq" id="WP_035621109.1">
    <property type="nucleotide sequence ID" value="NZ_JBEWQG010000023.1"/>
</dbReference>
<gene>
    <name evidence="2" type="ORF">B0A62_02430</name>
    <name evidence="1" type="ORF">IW20_09235</name>
</gene>
<dbReference type="Proteomes" id="UP000028712">
    <property type="component" value="Unassembled WGS sequence"/>
</dbReference>
<proteinExistence type="predicted"/>
<accession>A0A086AJS7</accession>
<evidence type="ECO:0000313" key="1">
    <source>
        <dbReference type="EMBL" id="KFF16941.1"/>
    </source>
</evidence>
<dbReference type="EMBL" id="JPRM01000012">
    <property type="protein sequence ID" value="KFF16941.1"/>
    <property type="molecule type" value="Genomic_DNA"/>
</dbReference>
<evidence type="ECO:0000313" key="2">
    <source>
        <dbReference type="EMBL" id="OXA97734.1"/>
    </source>
</evidence>
<name>A0A086AJS7_FLAHY</name>
<reference evidence="2 4" key="2">
    <citation type="submission" date="2016-11" db="EMBL/GenBank/DDBJ databases">
        <title>Whole genomes of Flavobacteriaceae.</title>
        <authorList>
            <person name="Stine C."/>
            <person name="Li C."/>
            <person name="Tadesse D."/>
        </authorList>
    </citation>
    <scope>NUCLEOTIDE SEQUENCE [LARGE SCALE GENOMIC DNA]</scope>
    <source>
        <strain evidence="2 4">ATCC 29551</strain>
    </source>
</reference>